<keyword evidence="12" id="KW-0624">Polysaccharide degradation</keyword>
<dbReference type="Pfam" id="PF01476">
    <property type="entry name" value="LysM"/>
    <property type="match status" value="2"/>
</dbReference>
<feature type="domain" description="GH18" evidence="20">
    <location>
        <begin position="600"/>
        <end position="987"/>
    </location>
</feature>
<evidence type="ECO:0000313" key="22">
    <source>
        <dbReference type="Proteomes" id="UP000029964"/>
    </source>
</evidence>
<protein>
    <recommendedName>
        <fullName evidence="4">chitinase</fullName>
        <ecNumber evidence="4">3.2.1.14</ecNumber>
    </recommendedName>
</protein>
<keyword evidence="16" id="KW-0472">Membrane</keyword>
<dbReference type="HOGENOM" id="CLU_001482_0_0_1"/>
<dbReference type="Gene3D" id="3.10.50.10">
    <property type="match status" value="1"/>
</dbReference>
<dbReference type="Proteomes" id="UP000029964">
    <property type="component" value="Unassembled WGS sequence"/>
</dbReference>
<evidence type="ECO:0000256" key="11">
    <source>
        <dbReference type="ARBA" id="ARBA00023295"/>
    </source>
</evidence>
<dbReference type="CDD" id="cd00118">
    <property type="entry name" value="LysM"/>
    <property type="match status" value="2"/>
</dbReference>
<dbReference type="InterPro" id="IPR029070">
    <property type="entry name" value="Chitinase_insertion_sf"/>
</dbReference>
<dbReference type="OrthoDB" id="73875at2759"/>
<evidence type="ECO:0000256" key="9">
    <source>
        <dbReference type="ARBA" id="ARBA00023026"/>
    </source>
</evidence>
<proteinExistence type="inferred from homology"/>
<dbReference type="InterPro" id="IPR053214">
    <property type="entry name" value="LysM12-like"/>
</dbReference>
<dbReference type="InterPro" id="IPR036779">
    <property type="entry name" value="LysM_dom_sf"/>
</dbReference>
<keyword evidence="7 15" id="KW-0378">Hydrolase</keyword>
<evidence type="ECO:0000256" key="15">
    <source>
        <dbReference type="RuleBase" id="RU000489"/>
    </source>
</evidence>
<keyword evidence="14" id="KW-1015">Disulfide bond</keyword>
<dbReference type="Gene3D" id="3.20.20.80">
    <property type="entry name" value="Glycosidases"/>
    <property type="match status" value="1"/>
</dbReference>
<evidence type="ECO:0000256" key="8">
    <source>
        <dbReference type="ARBA" id="ARBA00023024"/>
    </source>
</evidence>
<dbReference type="EC" id="3.2.1.14" evidence="4"/>
<evidence type="ECO:0000259" key="18">
    <source>
        <dbReference type="PROSITE" id="PS50941"/>
    </source>
</evidence>
<feature type="signal peptide" evidence="17">
    <location>
        <begin position="1"/>
        <end position="21"/>
    </location>
</feature>
<gene>
    <name evidence="21" type="ORF">ACRE_049390</name>
</gene>
<comment type="caution">
    <text evidence="14">Lacks conserved residue(s) required for the propagation of feature annotation.</text>
</comment>
<evidence type="ECO:0000256" key="16">
    <source>
        <dbReference type="SAM" id="Phobius"/>
    </source>
</evidence>
<evidence type="ECO:0000256" key="7">
    <source>
        <dbReference type="ARBA" id="ARBA00022801"/>
    </source>
</evidence>
<evidence type="ECO:0000256" key="1">
    <source>
        <dbReference type="ARBA" id="ARBA00000822"/>
    </source>
</evidence>
<keyword evidence="16" id="KW-0812">Transmembrane</keyword>
<evidence type="ECO:0000256" key="12">
    <source>
        <dbReference type="ARBA" id="ARBA00023326"/>
    </source>
</evidence>
<organism evidence="21 22">
    <name type="scientific">Hapsidospora chrysogenum (strain ATCC 11550 / CBS 779.69 / DSM 880 / IAM 14645 / JCM 23072 / IMI 49137)</name>
    <name type="common">Acremonium chrysogenum</name>
    <dbReference type="NCBI Taxonomy" id="857340"/>
    <lineage>
        <taxon>Eukaryota</taxon>
        <taxon>Fungi</taxon>
        <taxon>Dikarya</taxon>
        <taxon>Ascomycota</taxon>
        <taxon>Pezizomycotina</taxon>
        <taxon>Sordariomycetes</taxon>
        <taxon>Hypocreomycetidae</taxon>
        <taxon>Hypocreales</taxon>
        <taxon>Bionectriaceae</taxon>
        <taxon>Hapsidospora</taxon>
    </lineage>
</organism>
<name>A0A086T4H6_HAPC1</name>
<feature type="transmembrane region" description="Helical" evidence="16">
    <location>
        <begin position="1319"/>
        <end position="1337"/>
    </location>
</feature>
<comment type="catalytic activity">
    <reaction evidence="1">
        <text>Random endo-hydrolysis of N-acetyl-beta-D-glucosaminide (1-&gt;4)-beta-linkages in chitin and chitodextrins.</text>
        <dbReference type="EC" id="3.2.1.14"/>
    </reaction>
</comment>
<reference evidence="22" key="1">
    <citation type="journal article" date="2014" name="Genome Announc.">
        <title>Genome sequence and annotation of Acremonium chrysogenum, producer of the beta-lactam antibiotic cephalosporin C.</title>
        <authorList>
            <person name="Terfehr D."/>
            <person name="Dahlmann T.A."/>
            <person name="Specht T."/>
            <person name="Zadra I."/>
            <person name="Kuernsteiner H."/>
            <person name="Kueck U."/>
        </authorList>
    </citation>
    <scope>NUCLEOTIDE SEQUENCE [LARGE SCALE GENOMIC DNA]</scope>
    <source>
        <strain evidence="22">ATCC 11550 / CBS 779.69 / DSM 880 / IAM 14645 / JCM 23072 / IMI 49137</strain>
    </source>
</reference>
<evidence type="ECO:0000256" key="2">
    <source>
        <dbReference type="ARBA" id="ARBA00004613"/>
    </source>
</evidence>
<evidence type="ECO:0000259" key="20">
    <source>
        <dbReference type="PROSITE" id="PS51910"/>
    </source>
</evidence>
<accession>A0A086T4H6</accession>
<dbReference type="InterPro" id="IPR036861">
    <property type="entry name" value="Endochitinase-like_sf"/>
</dbReference>
<keyword evidence="16" id="KW-1133">Transmembrane helix</keyword>
<keyword evidence="9" id="KW-0843">Virulence</keyword>
<dbReference type="Gene3D" id="3.30.60.10">
    <property type="entry name" value="Endochitinase-like"/>
    <property type="match status" value="1"/>
</dbReference>
<keyword evidence="6 14" id="KW-0147">Chitin-binding</keyword>
<evidence type="ECO:0000256" key="4">
    <source>
        <dbReference type="ARBA" id="ARBA00012729"/>
    </source>
</evidence>
<evidence type="ECO:0000256" key="3">
    <source>
        <dbReference type="ARBA" id="ARBA00008682"/>
    </source>
</evidence>
<dbReference type="PROSITE" id="PS50941">
    <property type="entry name" value="CHIT_BIND_I_2"/>
    <property type="match status" value="1"/>
</dbReference>
<comment type="similarity">
    <text evidence="13">Belongs to the secreted LysM effector family.</text>
</comment>
<dbReference type="PANTHER" id="PTHR47700:SF2">
    <property type="entry name" value="CHITINASE"/>
    <property type="match status" value="1"/>
</dbReference>
<comment type="caution">
    <text evidence="21">The sequence shown here is derived from an EMBL/GenBank/DDBJ whole genome shotgun (WGS) entry which is preliminary data.</text>
</comment>
<dbReference type="STRING" id="857340.A0A086T4H6"/>
<dbReference type="Pfam" id="PF00704">
    <property type="entry name" value="Glyco_hydro_18"/>
    <property type="match status" value="1"/>
</dbReference>
<dbReference type="SMART" id="SM00636">
    <property type="entry name" value="Glyco_18"/>
    <property type="match status" value="1"/>
</dbReference>
<feature type="domain" description="LysM" evidence="19">
    <location>
        <begin position="327"/>
        <end position="372"/>
    </location>
</feature>
<dbReference type="SMART" id="SM00257">
    <property type="entry name" value="LysM"/>
    <property type="match status" value="3"/>
</dbReference>
<dbReference type="SUPFAM" id="SSF54556">
    <property type="entry name" value="Chitinase insertion domain"/>
    <property type="match status" value="1"/>
</dbReference>
<dbReference type="GO" id="GO:0008061">
    <property type="term" value="F:chitin binding"/>
    <property type="evidence" value="ECO:0007669"/>
    <property type="project" value="UniProtKB-UniRule"/>
</dbReference>
<keyword evidence="8" id="KW-0146">Chitin degradation</keyword>
<keyword evidence="5" id="KW-0964">Secreted</keyword>
<feature type="domain" description="LysM" evidence="19">
    <location>
        <begin position="456"/>
        <end position="504"/>
    </location>
</feature>
<evidence type="ECO:0000256" key="6">
    <source>
        <dbReference type="ARBA" id="ARBA00022669"/>
    </source>
</evidence>
<dbReference type="CDD" id="cd02878">
    <property type="entry name" value="GH18_zymocin_alpha"/>
    <property type="match status" value="1"/>
</dbReference>
<evidence type="ECO:0000256" key="14">
    <source>
        <dbReference type="PROSITE-ProRule" id="PRU00261"/>
    </source>
</evidence>
<comment type="similarity">
    <text evidence="3">Belongs to the glycosyl hydrolase 18 family. Chitinase class V subfamily.</text>
</comment>
<feature type="chain" id="PRO_5001815278" description="chitinase" evidence="17">
    <location>
        <begin position="22"/>
        <end position="1375"/>
    </location>
</feature>
<dbReference type="GO" id="GO:0000272">
    <property type="term" value="P:polysaccharide catabolic process"/>
    <property type="evidence" value="ECO:0007669"/>
    <property type="project" value="UniProtKB-KW"/>
</dbReference>
<keyword evidence="11 15" id="KW-0326">Glycosidase</keyword>
<dbReference type="InterPro" id="IPR001579">
    <property type="entry name" value="Glyco_hydro_18_chit_AS"/>
</dbReference>
<dbReference type="SUPFAM" id="SSF54106">
    <property type="entry name" value="LysM domain"/>
    <property type="match status" value="2"/>
</dbReference>
<evidence type="ECO:0000256" key="5">
    <source>
        <dbReference type="ARBA" id="ARBA00022525"/>
    </source>
</evidence>
<evidence type="ECO:0000313" key="21">
    <source>
        <dbReference type="EMBL" id="KFH44258.1"/>
    </source>
</evidence>
<dbReference type="PROSITE" id="PS51782">
    <property type="entry name" value="LYSM"/>
    <property type="match status" value="3"/>
</dbReference>
<keyword evidence="22" id="KW-1185">Reference proteome</keyword>
<dbReference type="SUPFAM" id="SSF51445">
    <property type="entry name" value="(Trans)glycosidases"/>
    <property type="match status" value="1"/>
</dbReference>
<feature type="transmembrane region" description="Helical" evidence="16">
    <location>
        <begin position="1265"/>
        <end position="1288"/>
    </location>
</feature>
<dbReference type="InterPro" id="IPR001002">
    <property type="entry name" value="Chitin-bd_1"/>
</dbReference>
<dbReference type="PROSITE" id="PS51910">
    <property type="entry name" value="GH18_2"/>
    <property type="match status" value="1"/>
</dbReference>
<dbReference type="InterPro" id="IPR018392">
    <property type="entry name" value="LysM"/>
</dbReference>
<evidence type="ECO:0000256" key="17">
    <source>
        <dbReference type="SAM" id="SignalP"/>
    </source>
</evidence>
<feature type="disulfide bond" evidence="14">
    <location>
        <begin position="544"/>
        <end position="556"/>
    </location>
</feature>
<dbReference type="Gene3D" id="3.10.350.10">
    <property type="entry name" value="LysM domain"/>
    <property type="match status" value="3"/>
</dbReference>
<feature type="transmembrane region" description="Helical" evidence="16">
    <location>
        <begin position="1295"/>
        <end position="1313"/>
    </location>
</feature>
<feature type="disulfide bond" evidence="14">
    <location>
        <begin position="583"/>
        <end position="587"/>
    </location>
</feature>
<feature type="domain" description="LysM" evidence="19">
    <location>
        <begin position="391"/>
        <end position="437"/>
    </location>
</feature>
<dbReference type="PROSITE" id="PS01095">
    <property type="entry name" value="GH18_1"/>
    <property type="match status" value="1"/>
</dbReference>
<dbReference type="InterPro" id="IPR011583">
    <property type="entry name" value="Chitinase_II/V-like_cat"/>
</dbReference>
<dbReference type="GO" id="GO:0008843">
    <property type="term" value="F:endochitinase activity"/>
    <property type="evidence" value="ECO:0007669"/>
    <property type="project" value="UniProtKB-EC"/>
</dbReference>
<dbReference type="InterPro" id="IPR017853">
    <property type="entry name" value="GH"/>
</dbReference>
<dbReference type="Pfam" id="PF00187">
    <property type="entry name" value="Chitin_bind_1"/>
    <property type="match status" value="1"/>
</dbReference>
<comment type="subcellular location">
    <subcellularLocation>
        <location evidence="2">Secreted</location>
    </subcellularLocation>
</comment>
<evidence type="ECO:0000259" key="19">
    <source>
        <dbReference type="PROSITE" id="PS51782"/>
    </source>
</evidence>
<evidence type="ECO:0000256" key="10">
    <source>
        <dbReference type="ARBA" id="ARBA00023277"/>
    </source>
</evidence>
<evidence type="ECO:0000256" key="13">
    <source>
        <dbReference type="ARBA" id="ARBA00044955"/>
    </source>
</evidence>
<keyword evidence="10" id="KW-0119">Carbohydrate metabolism</keyword>
<keyword evidence="17" id="KW-0732">Signal</keyword>
<dbReference type="EMBL" id="JPKY01000051">
    <property type="protein sequence ID" value="KFH44258.1"/>
    <property type="molecule type" value="Genomic_DNA"/>
</dbReference>
<feature type="disulfide bond" evidence="14">
    <location>
        <begin position="549"/>
        <end position="563"/>
    </location>
</feature>
<sequence>MIASLRLGLTAALFLSRPATAQDQRAAHDSLEGWRAAHTRTSGDAMESCPPPCQEALSSRSSKASFLFADAADLAACNQTMMLDVAVQNVDEDGTPRPLAIRACRAEFDSQHDAFVQDKDVAAICPTPNHAIIETSVSMGELSSPRGSSSSSRFASEHLLAAGNQLLNSLGAKEPSCTENLLSFAYSQSSVIGLFAGLELHQHGVPAEVLNKFLDHAQKNSISRTTLVQLCEQGERGADYAVGIIAASAEDLSLVQDAVKTWADGRCVSAETNANPDWTTVTIRVPAITRAGSGHSINRTSTSTASSRDPAHIWGKPRIATRAATCKTTTVKAGDGCWALADRCGISESQLKRYNPGSNFCSTLVPGQKVCCSSGELPDTIPPANPDGTCDTISVKSGDGCQSLASKCKLAPADFTELHKNDKDFCSTLAVGQAVCCTRGKLPDLRPKPGPDGSCAKYTIKKDDGCSAIAAAHGLVQKDIEEFNKKTWGWNGCGTLWPDSVICLSKGTPPFPAPVGNAQCGPTVPGTEMPKGSNSDEWAELNSCPLNVCCNVWGMCGFTDDFCVPSESETGAPGTSKPGENGCIASCGREIVKGDPPKKTIRVAYFESWNVNRECLTMDVDQIDTDKYTHIHWSFANVTEDFVVDVSGAKEQFDMFKDMTGIQRIVSFGGWDFSTKPETFNILREAAKPGNRDIFRKNIVDFLDEHKLDGVDLDWEYPGAPDIPGIPEGDPDAGEDYHQLLKDIKDSVGDKYSVSFAAPASYWYLKAFPVAKMGKALDYIIYMTYDLHGQWDYDNEWTSSGCPTGNCLRSHVNETETMDALAMITKAGVPSNKVVVGVASYGRSFKMAEAGCDGPMCKFTGTPRESNALAGRCTKTAGYISNAEIQEIIDTGNINRKWVSAGSDILVYNDTEWVAYMNDSIKSDREELYASYNMAGTTDWAVDLLEFHDGSGLGGGPAGDFPLDYEYEIDTGFYKRCDASYNSLGALEDRKDRIPAHCMYIYMAKVEAKIMGDALKKYNDLMDDGYDDKFKTFEAYVRRQVPDQINAFMGNGKAGDYFKCEETGHRNCCGTCRYFCDEDDIKNCDDSKDCESGHGTFEITCPTEYKNGETGDWMTRDPAPNTTFTLEKKDEFYKAIYDDYGIEEDWIEFGDTHVFVNNGCQYAGKDIRECQRRNDYWYWNYPEAADNIKVSNPKDIIGDSYDKSRDLLARLNALITIADYDDLEDPADLVDAAMLPSLSVEVAVDSMAKVAEKAEEIEKAERHEMIMSFVTSLLFFIPFVGSAAGAVGLTTARSILGMLGATAEAGLLTYSVVEDPDNAFAAIFTALAGAGLGRGGWGRAAKAKRDMSVKDLDALGSIKGKVDRFEDVKVTSCKI</sequence>
<dbReference type="GO" id="GO:0006032">
    <property type="term" value="P:chitin catabolic process"/>
    <property type="evidence" value="ECO:0007669"/>
    <property type="project" value="UniProtKB-KW"/>
</dbReference>
<dbReference type="SUPFAM" id="SSF57016">
    <property type="entry name" value="Plant lectins/antimicrobial peptides"/>
    <property type="match status" value="1"/>
</dbReference>
<dbReference type="InterPro" id="IPR001223">
    <property type="entry name" value="Glyco_hydro18_cat"/>
</dbReference>
<feature type="domain" description="Chitin-binding type-1" evidence="18">
    <location>
        <begin position="517"/>
        <end position="589"/>
    </location>
</feature>
<dbReference type="PANTHER" id="PTHR47700">
    <property type="entry name" value="V CHITINASE, PUTATIVE (AFU_ORTHOLOGUE AFUA_6G13720)-RELATED"/>
    <property type="match status" value="1"/>
</dbReference>
<dbReference type="GO" id="GO:0005576">
    <property type="term" value="C:extracellular region"/>
    <property type="evidence" value="ECO:0007669"/>
    <property type="project" value="UniProtKB-SubCell"/>
</dbReference>